<dbReference type="Gene3D" id="3.40.190.10">
    <property type="entry name" value="Periplasmic binding protein-like II"/>
    <property type="match status" value="2"/>
</dbReference>
<dbReference type="RefSeq" id="WP_250828231.1">
    <property type="nucleotide sequence ID" value="NZ_JAMOIL010000024.1"/>
</dbReference>
<protein>
    <submittedName>
        <fullName evidence="6">LysR family transcriptional regulator</fullName>
    </submittedName>
</protein>
<dbReference type="Pfam" id="PF00126">
    <property type="entry name" value="HTH_1"/>
    <property type="match status" value="1"/>
</dbReference>
<dbReference type="PANTHER" id="PTHR30346:SF29">
    <property type="entry name" value="LYSR SUBSTRATE-BINDING"/>
    <property type="match status" value="1"/>
</dbReference>
<dbReference type="GO" id="GO:0003700">
    <property type="term" value="F:DNA-binding transcription factor activity"/>
    <property type="evidence" value="ECO:0007669"/>
    <property type="project" value="InterPro"/>
</dbReference>
<dbReference type="AlphaFoldDB" id="A0A9X2IGT7"/>
<reference evidence="6" key="1">
    <citation type="submission" date="2022-05" db="EMBL/GenBank/DDBJ databases">
        <authorList>
            <person name="Tuo L."/>
        </authorList>
    </citation>
    <scope>NUCLEOTIDE SEQUENCE</scope>
    <source>
        <strain evidence="6">BSK12Z-4</strain>
    </source>
</reference>
<keyword evidence="2" id="KW-0805">Transcription regulation</keyword>
<sequence>MIDLEALRSLRAVAEEGSVVAAAAALGYTPSAVSQQVKRLERDTGLPMLERVGRGVVLSRAGAQLVEDGTRLLTDLESLESDLHRQAEQAAGHLRLGTFSTATRGLVAPALAALATSEPLLRVTVTELEPWDAIAHVATGRQDAAVVHAWGDVALDVPEHLERTVVMRERADLVVRPDHPFAGRESVTARDLLGVTWVATPEGTICRQWLSRMYDGTGARPRVAHVAGEFDSHLALVAAGLGVSLVPRLGRSDLAAVPGGPLVAVPVVEPVPTRTVSFVSRRSMAGSPAVTALREALSRG</sequence>
<keyword evidence="3" id="KW-0238">DNA-binding</keyword>
<evidence type="ECO:0000313" key="6">
    <source>
        <dbReference type="EMBL" id="MCM0621909.1"/>
    </source>
</evidence>
<evidence type="ECO:0000256" key="4">
    <source>
        <dbReference type="ARBA" id="ARBA00023163"/>
    </source>
</evidence>
<dbReference type="Pfam" id="PF03466">
    <property type="entry name" value="LysR_substrate"/>
    <property type="match status" value="1"/>
</dbReference>
<dbReference type="InterPro" id="IPR005119">
    <property type="entry name" value="LysR_subst-bd"/>
</dbReference>
<evidence type="ECO:0000256" key="3">
    <source>
        <dbReference type="ARBA" id="ARBA00023125"/>
    </source>
</evidence>
<name>A0A9X2IGT7_9ACTN</name>
<dbReference type="Gene3D" id="1.10.10.10">
    <property type="entry name" value="Winged helix-like DNA-binding domain superfamily/Winged helix DNA-binding domain"/>
    <property type="match status" value="1"/>
</dbReference>
<evidence type="ECO:0000313" key="7">
    <source>
        <dbReference type="Proteomes" id="UP001139485"/>
    </source>
</evidence>
<dbReference type="Proteomes" id="UP001139485">
    <property type="component" value="Unassembled WGS sequence"/>
</dbReference>
<evidence type="ECO:0000256" key="1">
    <source>
        <dbReference type="ARBA" id="ARBA00009437"/>
    </source>
</evidence>
<keyword evidence="4" id="KW-0804">Transcription</keyword>
<dbReference type="SUPFAM" id="SSF53850">
    <property type="entry name" value="Periplasmic binding protein-like II"/>
    <property type="match status" value="1"/>
</dbReference>
<dbReference type="GO" id="GO:0032993">
    <property type="term" value="C:protein-DNA complex"/>
    <property type="evidence" value="ECO:0007669"/>
    <property type="project" value="TreeGrafter"/>
</dbReference>
<accession>A0A9X2IGT7</accession>
<dbReference type="InterPro" id="IPR036390">
    <property type="entry name" value="WH_DNA-bd_sf"/>
</dbReference>
<feature type="domain" description="HTH lysR-type" evidence="5">
    <location>
        <begin position="2"/>
        <end position="59"/>
    </location>
</feature>
<dbReference type="FunFam" id="1.10.10.10:FF:000001">
    <property type="entry name" value="LysR family transcriptional regulator"/>
    <property type="match status" value="1"/>
</dbReference>
<comment type="caution">
    <text evidence="6">The sequence shown here is derived from an EMBL/GenBank/DDBJ whole genome shotgun (WGS) entry which is preliminary data.</text>
</comment>
<dbReference type="SUPFAM" id="SSF46785">
    <property type="entry name" value="Winged helix' DNA-binding domain"/>
    <property type="match status" value="1"/>
</dbReference>
<dbReference type="PROSITE" id="PS50931">
    <property type="entry name" value="HTH_LYSR"/>
    <property type="match status" value="1"/>
</dbReference>
<proteinExistence type="inferred from homology"/>
<dbReference type="EMBL" id="JAMOIL010000024">
    <property type="protein sequence ID" value="MCM0621909.1"/>
    <property type="molecule type" value="Genomic_DNA"/>
</dbReference>
<keyword evidence="7" id="KW-1185">Reference proteome</keyword>
<comment type="similarity">
    <text evidence="1">Belongs to the LysR transcriptional regulatory family.</text>
</comment>
<organism evidence="6 7">
    <name type="scientific">Nocardioides bruguierae</name>
    <dbReference type="NCBI Taxonomy" id="2945102"/>
    <lineage>
        <taxon>Bacteria</taxon>
        <taxon>Bacillati</taxon>
        <taxon>Actinomycetota</taxon>
        <taxon>Actinomycetes</taxon>
        <taxon>Propionibacteriales</taxon>
        <taxon>Nocardioidaceae</taxon>
        <taxon>Nocardioides</taxon>
    </lineage>
</organism>
<gene>
    <name evidence="6" type="ORF">M8330_16585</name>
</gene>
<evidence type="ECO:0000259" key="5">
    <source>
        <dbReference type="PROSITE" id="PS50931"/>
    </source>
</evidence>
<dbReference type="GO" id="GO:0003677">
    <property type="term" value="F:DNA binding"/>
    <property type="evidence" value="ECO:0007669"/>
    <property type="project" value="UniProtKB-KW"/>
</dbReference>
<dbReference type="PANTHER" id="PTHR30346">
    <property type="entry name" value="TRANSCRIPTIONAL DUAL REGULATOR HCAR-RELATED"/>
    <property type="match status" value="1"/>
</dbReference>
<dbReference type="InterPro" id="IPR036388">
    <property type="entry name" value="WH-like_DNA-bd_sf"/>
</dbReference>
<dbReference type="InterPro" id="IPR000847">
    <property type="entry name" value="LysR_HTH_N"/>
</dbReference>
<evidence type="ECO:0000256" key="2">
    <source>
        <dbReference type="ARBA" id="ARBA00023015"/>
    </source>
</evidence>